<dbReference type="InterPro" id="IPR005358">
    <property type="entry name" value="Puta_zinc/iron-chelating_dom"/>
</dbReference>
<evidence type="ECO:0000313" key="1">
    <source>
        <dbReference type="EMBL" id="ATC65669.1"/>
    </source>
</evidence>
<dbReference type="KEGG" id="vbh:CMV30_17905"/>
<accession>A0A290QAH8</accession>
<dbReference type="OrthoDB" id="196483at2"/>
<organism evidence="1 2">
    <name type="scientific">Nibricoccus aquaticus</name>
    <dbReference type="NCBI Taxonomy" id="2576891"/>
    <lineage>
        <taxon>Bacteria</taxon>
        <taxon>Pseudomonadati</taxon>
        <taxon>Verrucomicrobiota</taxon>
        <taxon>Opitutia</taxon>
        <taxon>Opitutales</taxon>
        <taxon>Opitutaceae</taxon>
        <taxon>Nibricoccus</taxon>
    </lineage>
</organism>
<evidence type="ECO:0000313" key="2">
    <source>
        <dbReference type="Proteomes" id="UP000217265"/>
    </source>
</evidence>
<proteinExistence type="predicted"/>
<reference evidence="1 2" key="1">
    <citation type="submission" date="2017-09" db="EMBL/GenBank/DDBJ databases">
        <title>Complete genome sequence of Verrucomicrobial strain HZ-65, isolated from freshwater.</title>
        <authorList>
            <person name="Choi A."/>
        </authorList>
    </citation>
    <scope>NUCLEOTIDE SEQUENCE [LARGE SCALE GENOMIC DNA]</scope>
    <source>
        <strain evidence="1 2">HZ-65</strain>
    </source>
</reference>
<protein>
    <recommendedName>
        <fullName evidence="3">Zinc/iron-chelating domain-containing protein</fullName>
    </recommendedName>
</protein>
<dbReference type="Proteomes" id="UP000217265">
    <property type="component" value="Chromosome"/>
</dbReference>
<sequence>MPAFRGRAGSVLTQPVNTPDDCRRCGVCCFSSLESYVRVSGDDWTRLGDAAERVAHFVGNRAFMLMREGHCAALELRHAEDGAAEFFCSIYEQRPQICRDLARGSPECGGEREMKGAGLFRLHDVR</sequence>
<evidence type="ECO:0008006" key="3">
    <source>
        <dbReference type="Google" id="ProtNLM"/>
    </source>
</evidence>
<dbReference type="EMBL" id="CP023344">
    <property type="protein sequence ID" value="ATC65669.1"/>
    <property type="molecule type" value="Genomic_DNA"/>
</dbReference>
<dbReference type="Pfam" id="PF03692">
    <property type="entry name" value="CxxCxxCC"/>
    <property type="match status" value="1"/>
</dbReference>
<gene>
    <name evidence="1" type="ORF">CMV30_17905</name>
</gene>
<dbReference type="AlphaFoldDB" id="A0A290QAH8"/>
<keyword evidence="2" id="KW-1185">Reference proteome</keyword>
<name>A0A290QAH8_9BACT</name>